<dbReference type="Proteomes" id="UP000681967">
    <property type="component" value="Unassembled WGS sequence"/>
</dbReference>
<gene>
    <name evidence="2" type="ORF">BYL167_LOCUS63400</name>
</gene>
<feature type="compositionally biased region" description="Polar residues" evidence="1">
    <location>
        <begin position="12"/>
        <end position="32"/>
    </location>
</feature>
<feature type="compositionally biased region" description="Basic and acidic residues" evidence="1">
    <location>
        <begin position="44"/>
        <end position="63"/>
    </location>
</feature>
<evidence type="ECO:0000313" key="3">
    <source>
        <dbReference type="Proteomes" id="UP000681967"/>
    </source>
</evidence>
<organism evidence="2 3">
    <name type="scientific">Rotaria magnacalcarata</name>
    <dbReference type="NCBI Taxonomy" id="392030"/>
    <lineage>
        <taxon>Eukaryota</taxon>
        <taxon>Metazoa</taxon>
        <taxon>Spiralia</taxon>
        <taxon>Gnathifera</taxon>
        <taxon>Rotifera</taxon>
        <taxon>Eurotatoria</taxon>
        <taxon>Bdelloidea</taxon>
        <taxon>Philodinida</taxon>
        <taxon>Philodinidae</taxon>
        <taxon>Rotaria</taxon>
    </lineage>
</organism>
<accession>A0A8S3EYF7</accession>
<name>A0A8S3EYF7_9BILA</name>
<comment type="caution">
    <text evidence="2">The sequence shown here is derived from an EMBL/GenBank/DDBJ whole genome shotgun (WGS) entry which is preliminary data.</text>
</comment>
<evidence type="ECO:0000313" key="2">
    <source>
        <dbReference type="EMBL" id="CAF5093090.1"/>
    </source>
</evidence>
<sequence>FSHIMAYTGINSTYRTVNSGGSKSSFPQQQDQHIYEEQSYYVNERPKSTHSIDDDDRRNVKVC</sequence>
<feature type="region of interest" description="Disordered" evidence="1">
    <location>
        <begin position="12"/>
        <end position="63"/>
    </location>
</feature>
<dbReference type="AlphaFoldDB" id="A0A8S3EYF7"/>
<dbReference type="EMBL" id="CAJOBH010236551">
    <property type="protein sequence ID" value="CAF5093090.1"/>
    <property type="molecule type" value="Genomic_DNA"/>
</dbReference>
<protein>
    <submittedName>
        <fullName evidence="2">Uncharacterized protein</fullName>
    </submittedName>
</protein>
<evidence type="ECO:0000256" key="1">
    <source>
        <dbReference type="SAM" id="MobiDB-lite"/>
    </source>
</evidence>
<feature type="non-terminal residue" evidence="2">
    <location>
        <position position="1"/>
    </location>
</feature>
<proteinExistence type="predicted"/>
<reference evidence="2" key="1">
    <citation type="submission" date="2021-02" db="EMBL/GenBank/DDBJ databases">
        <authorList>
            <person name="Nowell W R."/>
        </authorList>
    </citation>
    <scope>NUCLEOTIDE SEQUENCE</scope>
</reference>